<dbReference type="AlphaFoldDB" id="A0A2T3GCM1"/>
<name>A0A2T3GCM1_9BIFI</name>
<gene>
    <name evidence="1" type="primary">casA</name>
    <name evidence="1" type="ORF">CPA40_02350</name>
</gene>
<dbReference type="Proteomes" id="UP000240228">
    <property type="component" value="Unassembled WGS sequence"/>
</dbReference>
<reference evidence="2" key="1">
    <citation type="submission" date="2017-09" db="EMBL/GenBank/DDBJ databases">
        <authorList>
            <person name="Sela D.A."/>
            <person name="Albert K."/>
        </authorList>
    </citation>
    <scope>NUCLEOTIDE SEQUENCE [LARGE SCALE GENOMIC DNA]</scope>
    <source>
        <strain evidence="2">UMA51805</strain>
    </source>
</reference>
<accession>A0A2T3GCM1</accession>
<evidence type="ECO:0000313" key="1">
    <source>
        <dbReference type="EMBL" id="PST47234.1"/>
    </source>
</evidence>
<comment type="caution">
    <text evidence="1">The sequence shown here is derived from an EMBL/GenBank/DDBJ whole genome shotgun (WGS) entry which is preliminary data.</text>
</comment>
<keyword evidence="2" id="KW-1185">Reference proteome</keyword>
<dbReference type="EMBL" id="NWTX01000002">
    <property type="protein sequence ID" value="PST47234.1"/>
    <property type="molecule type" value="Genomic_DNA"/>
</dbReference>
<dbReference type="Gene3D" id="1.10.132.100">
    <property type="match status" value="1"/>
</dbReference>
<dbReference type="NCBIfam" id="TIGR02547">
    <property type="entry name" value="casA_cse1"/>
    <property type="match status" value="1"/>
</dbReference>
<dbReference type="InterPro" id="IPR013381">
    <property type="entry name" value="CRISPR-assoc_prot_Cse1"/>
</dbReference>
<reference evidence="1 2" key="2">
    <citation type="submission" date="2018-03" db="EMBL/GenBank/DDBJ databases">
        <title>The comparative genomics of Bifidobacterium callitrichos reflects dietary carbohydrate utilization within the common marmoset gut.</title>
        <authorList>
            <person name="Rani A."/>
        </authorList>
    </citation>
    <scope>NUCLEOTIDE SEQUENCE [LARGE SCALE GENOMIC DNA]</scope>
    <source>
        <strain evidence="1 2">UMA51805</strain>
    </source>
</reference>
<proteinExistence type="predicted"/>
<evidence type="ECO:0000313" key="2">
    <source>
        <dbReference type="Proteomes" id="UP000240228"/>
    </source>
</evidence>
<organism evidence="1 2">
    <name type="scientific">Bifidobacterium callitrichos</name>
    <dbReference type="NCBI Taxonomy" id="762209"/>
    <lineage>
        <taxon>Bacteria</taxon>
        <taxon>Bacillati</taxon>
        <taxon>Actinomycetota</taxon>
        <taxon>Actinomycetes</taxon>
        <taxon>Bifidobacteriales</taxon>
        <taxon>Bifidobacteriaceae</taxon>
        <taxon>Bifidobacterium</taxon>
    </lineage>
</organism>
<sequence>MGPIWNLVDDSWLPCVYEDGHYREIPLRELFHDAPRIRSFSGDIPQQSVTLLRLVLAIMYRAYALRYGEDLDRRDLRELWDYVWKRGRFDEDGTIDEYLDRFHDRFYLIHSDRPFYQVPGLTYATGKDMDSVGEMVADVPKPEKFLFSMRSSKSLDHLDFAQASRWLIFLQAFDTAGIKSPVEGNTHINKGKVYAPKGAVGTGWLGAIGTVNVEGENMFRTLMTNWCLYDTNSDARLFGAPGDLPPWESDEPPTTDLTMRTSITGPVNAMTLQSRRVRLVPDDDGTCIIGLVNCYGDIVTASDTDDVETMTAWRSSPQQQQKLGLSTIPLMPVTHNASRALWRGLASILEIADDGVDRRPTVVRWVEELQDEEILKEDEHVLSLVSIHAQGMTYGTQSSVYETGIDDAVTLDTAFFRKDYPAIRTMTKIVSDTDDAVRALANYVQNLRAVAGDKSSGGVAQSAAEQVREETYGRLDMLFRDRIAGFTPDKDVESYGNAWRDEIHATLVGIGHAYLSDTDVSMFGERDTGRMGTMSVARARQLFYGALRKALKRQ</sequence>
<dbReference type="Pfam" id="PF09481">
    <property type="entry name" value="CRISPR_Cse1"/>
    <property type="match status" value="1"/>
</dbReference>
<protein>
    <submittedName>
        <fullName evidence="1">Type I-E CRISPR-associated protein Cse1/CasA</fullName>
    </submittedName>
</protein>